<dbReference type="AlphaFoldDB" id="A0A161YBQ1"/>
<protein>
    <submittedName>
        <fullName evidence="1">Uncharacterized protein</fullName>
    </submittedName>
</protein>
<dbReference type="EMBL" id="AUXT01000041">
    <property type="protein sequence ID" value="KZN56486.1"/>
    <property type="molecule type" value="Genomic_DNA"/>
</dbReference>
<accession>A0A161YBQ1</accession>
<dbReference type="Proteomes" id="UP000076587">
    <property type="component" value="Unassembled WGS sequence"/>
</dbReference>
<reference evidence="1 2" key="1">
    <citation type="submission" date="2013-07" db="EMBL/GenBank/DDBJ databases">
        <title>Comparative Genomic and Metabolomic Analysis of Twelve Strains of Pseudoalteromonas luteoviolacea.</title>
        <authorList>
            <person name="Vynne N.G."/>
            <person name="Mansson M."/>
            <person name="Gram L."/>
        </authorList>
    </citation>
    <scope>NUCLEOTIDE SEQUENCE [LARGE SCALE GENOMIC DNA]</scope>
    <source>
        <strain evidence="1 2">NCIMB 1942</strain>
    </source>
</reference>
<dbReference type="OrthoDB" id="6534366at2"/>
<comment type="caution">
    <text evidence="1">The sequence shown here is derived from an EMBL/GenBank/DDBJ whole genome shotgun (WGS) entry which is preliminary data.</text>
</comment>
<sequence>MKPVIGEWAINVDIAFSELLKCSAAERSSIVRRVAAEMLNRDLQSLGKEAIQLANVFASDKPSAVAERGKLALKNKKKLALIKVCRFRLLYFNQSQVCLKVET</sequence>
<dbReference type="PATRIC" id="fig|1365253.3.peg.771"/>
<organism evidence="1 2">
    <name type="scientific">Pseudoalteromonas luteoviolacea NCIMB 1942</name>
    <dbReference type="NCBI Taxonomy" id="1365253"/>
    <lineage>
        <taxon>Bacteria</taxon>
        <taxon>Pseudomonadati</taxon>
        <taxon>Pseudomonadota</taxon>
        <taxon>Gammaproteobacteria</taxon>
        <taxon>Alteromonadales</taxon>
        <taxon>Pseudoalteromonadaceae</taxon>
        <taxon>Pseudoalteromonas</taxon>
    </lineage>
</organism>
<proteinExistence type="predicted"/>
<gene>
    <name evidence="1" type="ORF">N482_24075</name>
</gene>
<name>A0A161YBQ1_9GAMM</name>
<evidence type="ECO:0000313" key="1">
    <source>
        <dbReference type="EMBL" id="KZN56486.1"/>
    </source>
</evidence>
<evidence type="ECO:0000313" key="2">
    <source>
        <dbReference type="Proteomes" id="UP000076587"/>
    </source>
</evidence>
<dbReference type="RefSeq" id="WP_063375758.1">
    <property type="nucleotide sequence ID" value="NZ_AUXT01000041.1"/>
</dbReference>